<sequence>MSRKVKFSFLAILIGIGLIFLSGKIYVDAMRDSWNTEADVKKQILASTPMQTIDDIEHYHGKQSYVVALGEDEREQRLLVWIRSDMEDIRYRYVKEGISENILRSNIGQNEPEKKISHIVPAIFEEEEAYEVFYSVEESNGTRYYYDYYRFEDGERLETYAMSKK</sequence>
<evidence type="ECO:0000256" key="1">
    <source>
        <dbReference type="SAM" id="Phobius"/>
    </source>
</evidence>
<organism evidence="3 4">
    <name type="scientific">Marinicrinis sediminis</name>
    <dbReference type="NCBI Taxonomy" id="1652465"/>
    <lineage>
        <taxon>Bacteria</taxon>
        <taxon>Bacillati</taxon>
        <taxon>Bacillota</taxon>
        <taxon>Bacilli</taxon>
        <taxon>Bacillales</taxon>
        <taxon>Paenibacillaceae</taxon>
    </lineage>
</organism>
<name>A0ABW5RD06_9BACL</name>
<gene>
    <name evidence="3" type="ORF">ACFSUC_15325</name>
</gene>
<evidence type="ECO:0000313" key="3">
    <source>
        <dbReference type="EMBL" id="MFD2672940.1"/>
    </source>
</evidence>
<protein>
    <submittedName>
        <fullName evidence="3">DUF5590 domain-containing protein</fullName>
    </submittedName>
</protein>
<dbReference type="InterPro" id="IPR046350">
    <property type="entry name" value="Cystatin_sf"/>
</dbReference>
<comment type="caution">
    <text evidence="3">The sequence shown here is derived from an EMBL/GenBank/DDBJ whole genome shotgun (WGS) entry which is preliminary data.</text>
</comment>
<keyword evidence="1" id="KW-0812">Transmembrane</keyword>
<dbReference type="Pfam" id="PF17881">
    <property type="entry name" value="TseB"/>
    <property type="match status" value="1"/>
</dbReference>
<reference evidence="4" key="1">
    <citation type="journal article" date="2019" name="Int. J. Syst. Evol. Microbiol.">
        <title>The Global Catalogue of Microorganisms (GCM) 10K type strain sequencing project: providing services to taxonomists for standard genome sequencing and annotation.</title>
        <authorList>
            <consortium name="The Broad Institute Genomics Platform"/>
            <consortium name="The Broad Institute Genome Sequencing Center for Infectious Disease"/>
            <person name="Wu L."/>
            <person name="Ma J."/>
        </authorList>
    </citation>
    <scope>NUCLEOTIDE SEQUENCE [LARGE SCALE GENOMIC DNA]</scope>
    <source>
        <strain evidence="4">KCTC 33676</strain>
    </source>
</reference>
<evidence type="ECO:0000313" key="4">
    <source>
        <dbReference type="Proteomes" id="UP001597497"/>
    </source>
</evidence>
<dbReference type="InterPro" id="IPR041401">
    <property type="entry name" value="TseB-like_dom"/>
</dbReference>
<feature type="transmembrane region" description="Helical" evidence="1">
    <location>
        <begin position="7"/>
        <end position="27"/>
    </location>
</feature>
<evidence type="ECO:0000259" key="2">
    <source>
        <dbReference type="Pfam" id="PF17881"/>
    </source>
</evidence>
<dbReference type="EMBL" id="JBHUMM010000043">
    <property type="protein sequence ID" value="MFD2672940.1"/>
    <property type="molecule type" value="Genomic_DNA"/>
</dbReference>
<dbReference type="SUPFAM" id="SSF54403">
    <property type="entry name" value="Cystatin/monellin"/>
    <property type="match status" value="2"/>
</dbReference>
<feature type="domain" description="Cell wall elongation regulator TseB-like" evidence="2">
    <location>
        <begin position="45"/>
        <end position="82"/>
    </location>
</feature>
<keyword evidence="1" id="KW-1133">Transmembrane helix</keyword>
<keyword evidence="1" id="KW-0472">Membrane</keyword>
<dbReference type="Proteomes" id="UP001597497">
    <property type="component" value="Unassembled WGS sequence"/>
</dbReference>
<accession>A0ABW5RD06</accession>
<proteinExistence type="predicted"/>
<dbReference type="RefSeq" id="WP_379930501.1">
    <property type="nucleotide sequence ID" value="NZ_JBHUMM010000043.1"/>
</dbReference>
<dbReference type="Gene3D" id="3.10.450.40">
    <property type="match status" value="2"/>
</dbReference>
<keyword evidence="4" id="KW-1185">Reference proteome</keyword>